<dbReference type="EMBL" id="JARBDR010000440">
    <property type="protein sequence ID" value="KAJ8312247.1"/>
    <property type="molecule type" value="Genomic_DNA"/>
</dbReference>
<gene>
    <name evidence="1" type="ORF">KUTeg_009620</name>
</gene>
<name>A0ABQ9F4F6_TEGGR</name>
<dbReference type="Proteomes" id="UP001217089">
    <property type="component" value="Unassembled WGS sequence"/>
</dbReference>
<organism evidence="1 2">
    <name type="scientific">Tegillarca granosa</name>
    <name type="common">Malaysian cockle</name>
    <name type="synonym">Anadara granosa</name>
    <dbReference type="NCBI Taxonomy" id="220873"/>
    <lineage>
        <taxon>Eukaryota</taxon>
        <taxon>Metazoa</taxon>
        <taxon>Spiralia</taxon>
        <taxon>Lophotrochozoa</taxon>
        <taxon>Mollusca</taxon>
        <taxon>Bivalvia</taxon>
        <taxon>Autobranchia</taxon>
        <taxon>Pteriomorphia</taxon>
        <taxon>Arcoida</taxon>
        <taxon>Arcoidea</taxon>
        <taxon>Arcidae</taxon>
        <taxon>Tegillarca</taxon>
    </lineage>
</organism>
<evidence type="ECO:0000313" key="2">
    <source>
        <dbReference type="Proteomes" id="UP001217089"/>
    </source>
</evidence>
<comment type="caution">
    <text evidence="1">The sequence shown here is derived from an EMBL/GenBank/DDBJ whole genome shotgun (WGS) entry which is preliminary data.</text>
</comment>
<sequence length="130" mass="15468">MDVFLSIFVEYSLFDDFVNTCISYPNIHHVTYSWIIHKGDNSYRHLLCCNCVMMILNKMTTKTSLFLFVNLVQHNYLSNFIKYVTIQKIKENTFWIERKGIFIGPVQTWFVFKLVKLASCKHHVMIVKYA</sequence>
<reference evidence="1 2" key="1">
    <citation type="submission" date="2022-12" db="EMBL/GenBank/DDBJ databases">
        <title>Chromosome-level genome of Tegillarca granosa.</title>
        <authorList>
            <person name="Kim J."/>
        </authorList>
    </citation>
    <scope>NUCLEOTIDE SEQUENCE [LARGE SCALE GENOMIC DNA]</scope>
    <source>
        <strain evidence="1">Teg-2019</strain>
        <tissue evidence="1">Adductor muscle</tissue>
    </source>
</reference>
<evidence type="ECO:0000313" key="1">
    <source>
        <dbReference type="EMBL" id="KAJ8312247.1"/>
    </source>
</evidence>
<protein>
    <submittedName>
        <fullName evidence="1">Uncharacterized protein</fullName>
    </submittedName>
</protein>
<accession>A0ABQ9F4F6</accession>
<keyword evidence="2" id="KW-1185">Reference proteome</keyword>
<proteinExistence type="predicted"/>